<keyword evidence="2" id="KW-1185">Reference proteome</keyword>
<reference evidence="1" key="1">
    <citation type="journal article" date="2022" name="Int. J. Mol. Sci.">
        <title>Draft Genome of Tanacetum Coccineum: Genomic Comparison of Closely Related Tanacetum-Family Plants.</title>
        <authorList>
            <person name="Yamashiro T."/>
            <person name="Shiraishi A."/>
            <person name="Nakayama K."/>
            <person name="Satake H."/>
        </authorList>
    </citation>
    <scope>NUCLEOTIDE SEQUENCE</scope>
</reference>
<protein>
    <submittedName>
        <fullName evidence="1">Uncharacterized protein</fullName>
    </submittedName>
</protein>
<reference evidence="1" key="2">
    <citation type="submission" date="2022-01" db="EMBL/GenBank/DDBJ databases">
        <authorList>
            <person name="Yamashiro T."/>
            <person name="Shiraishi A."/>
            <person name="Satake H."/>
            <person name="Nakayama K."/>
        </authorList>
    </citation>
    <scope>NUCLEOTIDE SEQUENCE</scope>
</reference>
<evidence type="ECO:0000313" key="1">
    <source>
        <dbReference type="EMBL" id="GJT96252.1"/>
    </source>
</evidence>
<comment type="caution">
    <text evidence="1">The sequence shown here is derived from an EMBL/GenBank/DDBJ whole genome shotgun (WGS) entry which is preliminary data.</text>
</comment>
<proteinExistence type="predicted"/>
<name>A0ABQ5I9V4_9ASTR</name>
<sequence length="98" mass="11196">MDSRMLNLPRGLFDDALEDFHLHCEVMEDPPCLKPFLNGKHELLASVNIFPCPKPCVQTRIHPIDLEFLEFVVQCLINLLQSAVTELVELIDLGHVLF</sequence>
<dbReference type="Proteomes" id="UP001151760">
    <property type="component" value="Unassembled WGS sequence"/>
</dbReference>
<dbReference type="EMBL" id="BQNB010020464">
    <property type="protein sequence ID" value="GJT96252.1"/>
    <property type="molecule type" value="Genomic_DNA"/>
</dbReference>
<evidence type="ECO:0000313" key="2">
    <source>
        <dbReference type="Proteomes" id="UP001151760"/>
    </source>
</evidence>
<accession>A0ABQ5I9V4</accession>
<gene>
    <name evidence="1" type="ORF">Tco_1091770</name>
</gene>
<organism evidence="1 2">
    <name type="scientific">Tanacetum coccineum</name>
    <dbReference type="NCBI Taxonomy" id="301880"/>
    <lineage>
        <taxon>Eukaryota</taxon>
        <taxon>Viridiplantae</taxon>
        <taxon>Streptophyta</taxon>
        <taxon>Embryophyta</taxon>
        <taxon>Tracheophyta</taxon>
        <taxon>Spermatophyta</taxon>
        <taxon>Magnoliopsida</taxon>
        <taxon>eudicotyledons</taxon>
        <taxon>Gunneridae</taxon>
        <taxon>Pentapetalae</taxon>
        <taxon>asterids</taxon>
        <taxon>campanulids</taxon>
        <taxon>Asterales</taxon>
        <taxon>Asteraceae</taxon>
        <taxon>Asteroideae</taxon>
        <taxon>Anthemideae</taxon>
        <taxon>Anthemidinae</taxon>
        <taxon>Tanacetum</taxon>
    </lineage>
</organism>